<reference evidence="1" key="1">
    <citation type="submission" date="2020-05" db="EMBL/GenBank/DDBJ databases">
        <authorList>
            <person name="Chiriac C."/>
            <person name="Salcher M."/>
            <person name="Ghai R."/>
            <person name="Kavagutti S V."/>
        </authorList>
    </citation>
    <scope>NUCLEOTIDE SEQUENCE</scope>
</reference>
<protein>
    <submittedName>
        <fullName evidence="1">Uncharacterized protein</fullName>
    </submittedName>
</protein>
<dbReference type="Pfam" id="PF24175">
    <property type="entry name" value="SU10_adaptor"/>
    <property type="match status" value="1"/>
</dbReference>
<organism evidence="1">
    <name type="scientific">uncultured Caudovirales phage</name>
    <dbReference type="NCBI Taxonomy" id="2100421"/>
    <lineage>
        <taxon>Viruses</taxon>
        <taxon>Duplodnaviria</taxon>
        <taxon>Heunggongvirae</taxon>
        <taxon>Uroviricota</taxon>
        <taxon>Caudoviricetes</taxon>
        <taxon>Peduoviridae</taxon>
        <taxon>Maltschvirus</taxon>
        <taxon>Maltschvirus maltsch</taxon>
    </lineage>
</organism>
<dbReference type="EMBL" id="LR798281">
    <property type="protein sequence ID" value="CAB5220080.1"/>
    <property type="molecule type" value="Genomic_DNA"/>
</dbReference>
<sequence>MQALSAFYPRILPYLPGCSEPLAAQVLVNSAIEFCENSMVLRQNLDTFTTVAGVSQYDLDPPTAQHDINRVMGVTLAGMELRPGMAEIVHNDLPTDRAKPRAFYTDRTDSVFTLRLTPPPDAAYPVVVAVTLRPKRTASLLDDDLYNIWIDPIVSGAIARAMQIPDQPFTNFPQADYLLRSAAKQTNTSRIESTYGLVRGSMSVRFRSFA</sequence>
<dbReference type="InterPro" id="IPR056209">
    <property type="entry name" value="SU10_adaptor"/>
</dbReference>
<name>A0A6J7WQN5_9CAUD</name>
<evidence type="ECO:0000313" key="1">
    <source>
        <dbReference type="EMBL" id="CAB5220080.1"/>
    </source>
</evidence>
<proteinExistence type="predicted"/>
<accession>A0A6J7WQN5</accession>
<gene>
    <name evidence="1" type="ORF">UFOVP232_42</name>
</gene>